<dbReference type="InterPro" id="IPR043502">
    <property type="entry name" value="DNA/RNA_pol_sf"/>
</dbReference>
<dbReference type="Pfam" id="PF00078">
    <property type="entry name" value="RVT_1"/>
    <property type="match status" value="1"/>
</dbReference>
<dbReference type="InterPro" id="IPR012337">
    <property type="entry name" value="RNaseH-like_sf"/>
</dbReference>
<dbReference type="Gene3D" id="2.40.70.10">
    <property type="entry name" value="Acid Proteases"/>
    <property type="match status" value="1"/>
</dbReference>
<dbReference type="PANTHER" id="PTHR37984">
    <property type="entry name" value="PROTEIN CBG26694"/>
    <property type="match status" value="1"/>
</dbReference>
<keyword evidence="7" id="KW-0378">Hydrolase</keyword>
<evidence type="ECO:0000256" key="8">
    <source>
        <dbReference type="ARBA" id="ARBA00022918"/>
    </source>
</evidence>
<dbReference type="InterPro" id="IPR016197">
    <property type="entry name" value="Chromo-like_dom_sf"/>
</dbReference>
<dbReference type="InterPro" id="IPR001969">
    <property type="entry name" value="Aspartic_peptidase_AS"/>
</dbReference>
<dbReference type="PROSITE" id="PS50175">
    <property type="entry name" value="ASP_PROT_RETROV"/>
    <property type="match status" value="1"/>
</dbReference>
<proteinExistence type="predicted"/>
<keyword evidence="3" id="KW-0808">Transferase</keyword>
<dbReference type="Pfam" id="PF13650">
    <property type="entry name" value="Asp_protease_2"/>
    <property type="match status" value="1"/>
</dbReference>
<dbReference type="InterPro" id="IPR001995">
    <property type="entry name" value="Peptidase_A2_cat"/>
</dbReference>
<feature type="domain" description="Chromo" evidence="10">
    <location>
        <begin position="1532"/>
        <end position="1588"/>
    </location>
</feature>
<feature type="compositionally biased region" description="Low complexity" evidence="9">
    <location>
        <begin position="159"/>
        <end position="172"/>
    </location>
</feature>
<dbReference type="EC" id="2.7.7.49" evidence="1"/>
<dbReference type="GO" id="GO:0015074">
    <property type="term" value="P:DNA integration"/>
    <property type="evidence" value="ECO:0007669"/>
    <property type="project" value="InterPro"/>
</dbReference>
<dbReference type="FunFam" id="1.10.340.70:FF:000001">
    <property type="entry name" value="Retrovirus-related Pol polyprotein from transposon gypsy-like Protein"/>
    <property type="match status" value="1"/>
</dbReference>
<feature type="domain" description="Reverse transcriptase" evidence="12">
    <location>
        <begin position="631"/>
        <end position="812"/>
    </location>
</feature>
<evidence type="ECO:0000259" key="13">
    <source>
        <dbReference type="PROSITE" id="PS50994"/>
    </source>
</evidence>
<feature type="region of interest" description="Disordered" evidence="9">
    <location>
        <begin position="1467"/>
        <end position="1527"/>
    </location>
</feature>
<dbReference type="FunFam" id="3.30.420.10:FF:000032">
    <property type="entry name" value="Retrovirus-related Pol polyprotein from transposon 297-like Protein"/>
    <property type="match status" value="1"/>
</dbReference>
<dbReference type="Gene3D" id="3.30.70.270">
    <property type="match status" value="2"/>
</dbReference>
<dbReference type="PROSITE" id="PS00141">
    <property type="entry name" value="ASP_PROTEASE"/>
    <property type="match status" value="1"/>
</dbReference>
<dbReference type="Gene3D" id="2.40.50.40">
    <property type="match status" value="1"/>
</dbReference>
<comment type="caution">
    <text evidence="14">The sequence shown here is derived from an EMBL/GenBank/DDBJ whole genome shotgun (WGS) entry which is preliminary data.</text>
</comment>
<dbReference type="CDD" id="cd00303">
    <property type="entry name" value="retropepsin_like"/>
    <property type="match status" value="1"/>
</dbReference>
<feature type="domain" description="Integrase catalytic" evidence="13">
    <location>
        <begin position="1176"/>
        <end position="1340"/>
    </location>
</feature>
<dbReference type="CDD" id="cd00024">
    <property type="entry name" value="CD_CSD"/>
    <property type="match status" value="1"/>
</dbReference>
<keyword evidence="15" id="KW-1185">Reference proteome</keyword>
<dbReference type="InterPro" id="IPR041373">
    <property type="entry name" value="RT_RNaseH"/>
</dbReference>
<evidence type="ECO:0000259" key="11">
    <source>
        <dbReference type="PROSITE" id="PS50175"/>
    </source>
</evidence>
<evidence type="ECO:0000256" key="4">
    <source>
        <dbReference type="ARBA" id="ARBA00022695"/>
    </source>
</evidence>
<dbReference type="FunFam" id="3.10.20.370:FF:000001">
    <property type="entry name" value="Retrovirus-related Pol polyprotein from transposon 17.6-like protein"/>
    <property type="match status" value="1"/>
</dbReference>
<dbReference type="Gene3D" id="1.10.340.70">
    <property type="match status" value="1"/>
</dbReference>
<dbReference type="GO" id="GO:0006508">
    <property type="term" value="P:proteolysis"/>
    <property type="evidence" value="ECO:0007669"/>
    <property type="project" value="UniProtKB-KW"/>
</dbReference>
<dbReference type="Pfam" id="PF17917">
    <property type="entry name" value="RT_RNaseH"/>
    <property type="match status" value="1"/>
</dbReference>
<dbReference type="EMBL" id="CAJPWZ010001349">
    <property type="protein sequence ID" value="CAG2213311.1"/>
    <property type="molecule type" value="Genomic_DNA"/>
</dbReference>
<evidence type="ECO:0000256" key="7">
    <source>
        <dbReference type="ARBA" id="ARBA00022801"/>
    </source>
</evidence>
<dbReference type="SUPFAM" id="SSF53098">
    <property type="entry name" value="Ribonuclease H-like"/>
    <property type="match status" value="1"/>
</dbReference>
<dbReference type="SUPFAM" id="SSF56672">
    <property type="entry name" value="DNA/RNA polymerases"/>
    <property type="match status" value="1"/>
</dbReference>
<keyword evidence="8" id="KW-0695">RNA-directed DNA polymerase</keyword>
<dbReference type="Gene3D" id="2.30.30.850">
    <property type="match status" value="1"/>
</dbReference>
<evidence type="ECO:0000313" key="14">
    <source>
        <dbReference type="EMBL" id="CAG2213311.1"/>
    </source>
</evidence>
<feature type="region of interest" description="Disordered" evidence="9">
    <location>
        <begin position="159"/>
        <end position="186"/>
    </location>
</feature>
<dbReference type="FunFam" id="3.30.70.270:FF:000020">
    <property type="entry name" value="Transposon Tf2-6 polyprotein-like Protein"/>
    <property type="match status" value="1"/>
</dbReference>
<feature type="compositionally biased region" description="Polar residues" evidence="9">
    <location>
        <begin position="1488"/>
        <end position="1505"/>
    </location>
</feature>
<evidence type="ECO:0000256" key="2">
    <source>
        <dbReference type="ARBA" id="ARBA00022670"/>
    </source>
</evidence>
<dbReference type="InterPro" id="IPR000477">
    <property type="entry name" value="RT_dom"/>
</dbReference>
<feature type="domain" description="Peptidase A2" evidence="11">
    <location>
        <begin position="390"/>
        <end position="471"/>
    </location>
</feature>
<evidence type="ECO:0000256" key="6">
    <source>
        <dbReference type="ARBA" id="ARBA00022759"/>
    </source>
</evidence>
<dbReference type="SUPFAM" id="SSF50630">
    <property type="entry name" value="Acid proteases"/>
    <property type="match status" value="1"/>
</dbReference>
<dbReference type="GO" id="GO:0003964">
    <property type="term" value="F:RNA-directed DNA polymerase activity"/>
    <property type="evidence" value="ECO:0007669"/>
    <property type="project" value="UniProtKB-KW"/>
</dbReference>
<dbReference type="SUPFAM" id="SSF54160">
    <property type="entry name" value="Chromo domain-like"/>
    <property type="match status" value="1"/>
</dbReference>
<dbReference type="Pfam" id="PF17921">
    <property type="entry name" value="Integrase_H2C2"/>
    <property type="match status" value="1"/>
</dbReference>
<evidence type="ECO:0000259" key="10">
    <source>
        <dbReference type="PROSITE" id="PS50013"/>
    </source>
</evidence>
<dbReference type="InterPro" id="IPR041588">
    <property type="entry name" value="Integrase_H2C2"/>
</dbReference>
<dbReference type="GO" id="GO:0003676">
    <property type="term" value="F:nucleic acid binding"/>
    <property type="evidence" value="ECO:0007669"/>
    <property type="project" value="InterPro"/>
</dbReference>
<gene>
    <name evidence="14" type="ORF">MEDL_27290</name>
</gene>
<dbReference type="CDD" id="cd09274">
    <property type="entry name" value="RNase_HI_RT_Ty3"/>
    <property type="match status" value="1"/>
</dbReference>
<dbReference type="Proteomes" id="UP000683360">
    <property type="component" value="Unassembled WGS sequence"/>
</dbReference>
<dbReference type="PANTHER" id="PTHR37984:SF5">
    <property type="entry name" value="PROTEIN NYNRIN-LIKE"/>
    <property type="match status" value="1"/>
</dbReference>
<evidence type="ECO:0000256" key="5">
    <source>
        <dbReference type="ARBA" id="ARBA00022722"/>
    </source>
</evidence>
<dbReference type="InterPro" id="IPR021109">
    <property type="entry name" value="Peptidase_aspartic_dom_sf"/>
</dbReference>
<sequence>MFSNEKKTAKPGKTPDNYKQQVHYKLDSAFEGLDIFADQQDDIISFKKSYPIKHQVAECDNDTTIPYGDDQPFSQSSPIKSNPFVSSWTGPPTLPSSITPVRPSIIHRPIIPSTLSKTLISVAGNSRLQTPQHFAALYPSLTTTATATTAIATAASSVSTTTQSVTTTTTSGTGAGPGATTGQTTLPSTNFSDRFKDKQHLLDITILQTHQGRNESVLDFLSRLLKLATNRNISDDILLAVAMNGLKADLKTIVMTKEPKNIEEFRHAANLAEKAIDSNVNSVNSMNQTVLDEIHSLREHIQSINVNSTTPVTNQEQSYQPSEQPIYVQQPVYYTPRAPNHDMYSSNRHTKLHSLTNKCSGRGNSNQKSKQFVTDMHQCLIPVYFGGIKIKALLDTGSTISAINEKTFFKTKFANNRLLRSDIKQIVGAGGATYPVKGQIKLNFEINGVVLSQKFYIIPALRHSMILGTDFCKEKSVCLNWNTNKLSLIKNSVTINVIRVTPGFARVYRKSLIPPNTMMNVCVRLSHALPQRNYLLEPLKNLKYNFLTAKCLIRNRNNKCYLQILNPTNEVITLRSGLILATMNDVDTELGKTDVYKHKINTGNAPPVKSRPYRTSPAAKQEIQKQVEELLKYDIIEPSKSEYSSPIVLVKKKDNTWRLCIDFRSLNKQSILQQHPLPRLDDVFDAIGQSNAKIYSRLDLTMAYYQMPMDEHSKHKTAFITHDNLYQFKRMPYGLNNACQSFQSLMTQVLRGLTWKHCLVYVDDVIIWSEDFDSHLQHLDLIFQRLKQANLKLRPNKCDFAKSEILYLGHIISKEGLCNYYRKFVKSYAKIASPLNRLLTKDTPFKWTTDCQNAFETLKEALTSTPVLNFPNFNKPFIVSCDASGSAIGYILSQIGDDEKEHVIGYGGRALTPTEKNYTVTEQEMLALVSAVAYFHVYLATNKFTIYTDHKALTWLQTIKHTNSRLIRWALKLQEYNFDVIHRMGSRNQHCDALSRRNYEKQTDQPKVLTEVTFIYPGETLEKISNSEKDIPIFSLEDISSLQKQCPYFGPIITFLENGILPDDKKRAQAIPYETGQYELLNDTLYHFFQPRTKTRTSKNQLIKQVAIPEPLRNDILLSFHDQKAGGSHLGVQRTYEAIKQRYFWPKMYQNVYDYVTSCQICQTVKKDSTAKKAPLKSLPVQGPFVRLHMDVLGGLPTSKEKYKYILLVTDSFSHWCECFPMKTQEAEEIANILYSEIFTRYGACRYLVSDRHASNLGKLVNLLCKMFNVTQHFTSSYHPQSNVACERTNSTLAQSLRAYCSEQQTNWPQVLPSIMMAFRMSPCTQSTGFSPYYMIFGREMPLPIDIALIPEELITQSPEKYIDQLINKVKIIHDLAKTNLEDAQLKSKTYYDKSTKIPNFKVGDHVLLKQEKVQIGKKKKLEPKWTGPFSILENRHDLIYKLLNLKTLRPVKSFIHANRLKAFKDPSDFRPPPNLLTDKEALPNEPANINQPNPDNLNEDLNQAENKEDNSQSDVDESTSNNGQNKNDQWYEAIKLLKLKWISGKKHYLVQWKDNSNPTWEPQENVSQALKVAFHSEKAHKRLKKRR</sequence>
<dbReference type="InterPro" id="IPR000953">
    <property type="entry name" value="Chromo/chromo_shadow_dom"/>
</dbReference>
<keyword evidence="2" id="KW-0645">Protease</keyword>
<dbReference type="GO" id="GO:0004519">
    <property type="term" value="F:endonuclease activity"/>
    <property type="evidence" value="ECO:0007669"/>
    <property type="project" value="UniProtKB-KW"/>
</dbReference>
<evidence type="ECO:0000313" key="15">
    <source>
        <dbReference type="Proteomes" id="UP000683360"/>
    </source>
</evidence>
<accession>A0A8S3RYC2</accession>
<dbReference type="InterPro" id="IPR001584">
    <property type="entry name" value="Integrase_cat-core"/>
</dbReference>
<reference evidence="14" key="1">
    <citation type="submission" date="2021-03" db="EMBL/GenBank/DDBJ databases">
        <authorList>
            <person name="Bekaert M."/>
        </authorList>
    </citation>
    <scope>NUCLEOTIDE SEQUENCE</scope>
</reference>
<dbReference type="FunFam" id="3.10.10.10:FF:000007">
    <property type="entry name" value="Retrovirus-related Pol polyprotein from transposon 17.6-like Protein"/>
    <property type="match status" value="1"/>
</dbReference>
<dbReference type="Gene3D" id="3.30.420.10">
    <property type="entry name" value="Ribonuclease H-like superfamily/Ribonuclease H"/>
    <property type="match status" value="1"/>
</dbReference>
<dbReference type="InterPro" id="IPR036397">
    <property type="entry name" value="RNaseH_sf"/>
</dbReference>
<dbReference type="PROSITE" id="PS50013">
    <property type="entry name" value="CHROMO_2"/>
    <property type="match status" value="1"/>
</dbReference>
<dbReference type="InterPro" id="IPR050951">
    <property type="entry name" value="Retrovirus_Pol_polyprotein"/>
</dbReference>
<dbReference type="PROSITE" id="PS50994">
    <property type="entry name" value="INTEGRASE"/>
    <property type="match status" value="1"/>
</dbReference>
<dbReference type="InterPro" id="IPR043128">
    <property type="entry name" value="Rev_trsase/Diguanyl_cyclase"/>
</dbReference>
<keyword evidence="6" id="KW-0255">Endonuclease</keyword>
<dbReference type="OrthoDB" id="6223232at2759"/>
<name>A0A8S3RYC2_MYTED</name>
<keyword evidence="5" id="KW-0540">Nuclease</keyword>
<dbReference type="PROSITE" id="PS50878">
    <property type="entry name" value="RT_POL"/>
    <property type="match status" value="1"/>
</dbReference>
<dbReference type="CDD" id="cd01647">
    <property type="entry name" value="RT_LTR"/>
    <property type="match status" value="1"/>
</dbReference>
<dbReference type="Gene3D" id="3.10.10.10">
    <property type="entry name" value="HIV Type 1 Reverse Transcriptase, subunit A, domain 1"/>
    <property type="match status" value="1"/>
</dbReference>
<evidence type="ECO:0000256" key="3">
    <source>
        <dbReference type="ARBA" id="ARBA00022679"/>
    </source>
</evidence>
<protein>
    <recommendedName>
        <fullName evidence="1">RNA-directed DNA polymerase</fullName>
        <ecNumber evidence="1">2.7.7.49</ecNumber>
    </recommendedName>
</protein>
<evidence type="ECO:0000256" key="1">
    <source>
        <dbReference type="ARBA" id="ARBA00012493"/>
    </source>
</evidence>
<dbReference type="GO" id="GO:0004190">
    <property type="term" value="F:aspartic-type endopeptidase activity"/>
    <property type="evidence" value="ECO:0007669"/>
    <property type="project" value="InterPro"/>
</dbReference>
<evidence type="ECO:0000256" key="9">
    <source>
        <dbReference type="SAM" id="MobiDB-lite"/>
    </source>
</evidence>
<organism evidence="14 15">
    <name type="scientific">Mytilus edulis</name>
    <name type="common">Blue mussel</name>
    <dbReference type="NCBI Taxonomy" id="6550"/>
    <lineage>
        <taxon>Eukaryota</taxon>
        <taxon>Metazoa</taxon>
        <taxon>Spiralia</taxon>
        <taxon>Lophotrochozoa</taxon>
        <taxon>Mollusca</taxon>
        <taxon>Bivalvia</taxon>
        <taxon>Autobranchia</taxon>
        <taxon>Pteriomorphia</taxon>
        <taxon>Mytilida</taxon>
        <taxon>Mytiloidea</taxon>
        <taxon>Mytilidae</taxon>
        <taxon>Mytilinae</taxon>
        <taxon>Mytilus</taxon>
    </lineage>
</organism>
<keyword evidence="4" id="KW-0548">Nucleotidyltransferase</keyword>
<evidence type="ECO:0000259" key="12">
    <source>
        <dbReference type="PROSITE" id="PS50878"/>
    </source>
</evidence>